<keyword evidence="1" id="KW-0812">Transmembrane</keyword>
<evidence type="ECO:0000256" key="1">
    <source>
        <dbReference type="SAM" id="Phobius"/>
    </source>
</evidence>
<evidence type="ECO:0000313" key="3">
    <source>
        <dbReference type="Proteomes" id="UP000242175"/>
    </source>
</evidence>
<name>A0A220VFP8_9GAMM</name>
<dbReference type="AlphaFoldDB" id="A0A220VFP8"/>
<feature type="transmembrane region" description="Helical" evidence="1">
    <location>
        <begin position="26"/>
        <end position="47"/>
    </location>
</feature>
<keyword evidence="1" id="KW-0472">Membrane</keyword>
<evidence type="ECO:0000313" key="2">
    <source>
        <dbReference type="EMBL" id="ASK79204.1"/>
    </source>
</evidence>
<dbReference type="KEGG" id="pmai:CF386_09030"/>
<feature type="transmembrane region" description="Helical" evidence="1">
    <location>
        <begin position="91"/>
        <end position="109"/>
    </location>
</feature>
<dbReference type="EMBL" id="CP022356">
    <property type="protein sequence ID" value="ASK79204.1"/>
    <property type="molecule type" value="Genomic_DNA"/>
</dbReference>
<feature type="transmembrane region" description="Helical" evidence="1">
    <location>
        <begin position="68"/>
        <end position="85"/>
    </location>
</feature>
<reference evidence="2 3" key="1">
    <citation type="journal article" date="2016" name="Int. J. Syst. Evol. Microbiol.">
        <title>Paraphotobacterium marinum gen. nov., sp. nov., a member of the family Vibrionaceae, isolated from surface seawater.</title>
        <authorList>
            <person name="Huang Z."/>
            <person name="Dong C."/>
            <person name="Shao Z."/>
        </authorList>
    </citation>
    <scope>NUCLEOTIDE SEQUENCE [LARGE SCALE GENOMIC DNA]</scope>
    <source>
        <strain evidence="2 3">NSCS20N07D</strain>
    </source>
</reference>
<sequence length="118" mass="14124">MLVILLFKENLVEIFIKSHSYISEHLLHLMTVGLMFVGVRIFFTLMAQNYISYLSAISDFHFSMYVEVFARVILPLIILFILFFIPYNIFWIFYMGIILSFLQFTLLCGRWKYLIQKC</sequence>
<accession>A0A220VFP8</accession>
<dbReference type="Proteomes" id="UP000242175">
    <property type="component" value="Chromosome small"/>
</dbReference>
<proteinExistence type="predicted"/>
<keyword evidence="3" id="KW-1185">Reference proteome</keyword>
<gene>
    <name evidence="2" type="ORF">CF386_09030</name>
</gene>
<keyword evidence="1" id="KW-1133">Transmembrane helix</keyword>
<organism evidence="2 3">
    <name type="scientific">Paraphotobacterium marinum</name>
    <dbReference type="NCBI Taxonomy" id="1755811"/>
    <lineage>
        <taxon>Bacteria</taxon>
        <taxon>Pseudomonadati</taxon>
        <taxon>Pseudomonadota</taxon>
        <taxon>Gammaproteobacteria</taxon>
        <taxon>Vibrionales</taxon>
        <taxon>Vibrionaceae</taxon>
        <taxon>Paraphotobacterium</taxon>
    </lineage>
</organism>
<protein>
    <submittedName>
        <fullName evidence="2">Uncharacterized protein</fullName>
    </submittedName>
</protein>